<keyword evidence="2" id="KW-0378">Hydrolase</keyword>
<feature type="domain" description="HNH" evidence="1">
    <location>
        <begin position="215"/>
        <end position="267"/>
    </location>
</feature>
<dbReference type="Pfam" id="PF01844">
    <property type="entry name" value="HNH"/>
    <property type="match status" value="1"/>
</dbReference>
<dbReference type="RefSeq" id="WP_013406983.1">
    <property type="nucleotide sequence ID" value="NC_014655.1"/>
</dbReference>
<dbReference type="STRING" id="649349.Lbys_0131"/>
<gene>
    <name evidence="2" type="ordered locus">Lbys_0131</name>
</gene>
<sequence length="289" mass="33241">MYSSENIIWIKNVKRNQGDGWAYDDVSCGSTFWLNWPKSKRGSASTPNIGDIIVLFQKPNSINGQRNYKVHITHLVSPVTDTIHEDNEHPDHKWCREVKLIAKANPISAIPNPGYYNFFKPNRGLTNPIINLTNNIGLSEAETQEDIWRMFDNHFCPDVQNEIFRPQEPNGIFGEVEGDKIIREHIKQELTRRNSKIVQLAKTQALNANNGRIKCECCKFDFLKTYGQIGFNFIECHHKIHISTGERITRIEDLALVCSNCHRMLHRKLENGDYHTVDTLKQAINNASN</sequence>
<evidence type="ECO:0000313" key="2">
    <source>
        <dbReference type="EMBL" id="ADQ15927.1"/>
    </source>
</evidence>
<dbReference type="GO" id="GO:0003676">
    <property type="term" value="F:nucleic acid binding"/>
    <property type="evidence" value="ECO:0007669"/>
    <property type="project" value="InterPro"/>
</dbReference>
<keyword evidence="2" id="KW-0255">Endonuclease</keyword>
<evidence type="ECO:0000313" key="3">
    <source>
        <dbReference type="Proteomes" id="UP000007435"/>
    </source>
</evidence>
<dbReference type="GO" id="GO:0008270">
    <property type="term" value="F:zinc ion binding"/>
    <property type="evidence" value="ECO:0007669"/>
    <property type="project" value="InterPro"/>
</dbReference>
<evidence type="ECO:0000259" key="1">
    <source>
        <dbReference type="Pfam" id="PF01844"/>
    </source>
</evidence>
<dbReference type="GO" id="GO:0004519">
    <property type="term" value="F:endonuclease activity"/>
    <property type="evidence" value="ECO:0007669"/>
    <property type="project" value="UniProtKB-KW"/>
</dbReference>
<dbReference type="InterPro" id="IPR003615">
    <property type="entry name" value="HNH_nuc"/>
</dbReference>
<organism evidence="2 3">
    <name type="scientific">Leadbetterella byssophila (strain DSM 17132 / JCM 16389 / KACC 11308 / NBRC 106382 / 4M15)</name>
    <dbReference type="NCBI Taxonomy" id="649349"/>
    <lineage>
        <taxon>Bacteria</taxon>
        <taxon>Pseudomonadati</taxon>
        <taxon>Bacteroidota</taxon>
        <taxon>Cytophagia</taxon>
        <taxon>Cytophagales</taxon>
        <taxon>Leadbetterellaceae</taxon>
        <taxon>Leadbetterella</taxon>
    </lineage>
</organism>
<proteinExistence type="predicted"/>
<dbReference type="EMBL" id="CP002305">
    <property type="protein sequence ID" value="ADQ15927.1"/>
    <property type="molecule type" value="Genomic_DNA"/>
</dbReference>
<protein>
    <submittedName>
        <fullName evidence="2">HNH endonuclease</fullName>
    </submittedName>
</protein>
<keyword evidence="3" id="KW-1185">Reference proteome</keyword>
<reference evidence="2 3" key="2">
    <citation type="journal article" date="2011" name="Stand. Genomic Sci.">
        <title>Complete genome sequence of Leadbetterella byssophila type strain (4M15).</title>
        <authorList>
            <person name="Abt B."/>
            <person name="Teshima H."/>
            <person name="Lucas S."/>
            <person name="Lapidus A."/>
            <person name="Del Rio T.G."/>
            <person name="Nolan M."/>
            <person name="Tice H."/>
            <person name="Cheng J.F."/>
            <person name="Pitluck S."/>
            <person name="Liolios K."/>
            <person name="Pagani I."/>
            <person name="Ivanova N."/>
            <person name="Mavromatis K."/>
            <person name="Pati A."/>
            <person name="Tapia R."/>
            <person name="Han C."/>
            <person name="Goodwin L."/>
            <person name="Chen A."/>
            <person name="Palaniappan K."/>
            <person name="Land M."/>
            <person name="Hauser L."/>
            <person name="Chang Y.J."/>
            <person name="Jeffries C.D."/>
            <person name="Rohde M."/>
            <person name="Goker M."/>
            <person name="Tindall B.J."/>
            <person name="Detter J.C."/>
            <person name="Woyke T."/>
            <person name="Bristow J."/>
            <person name="Eisen J.A."/>
            <person name="Markowitz V."/>
            <person name="Hugenholtz P."/>
            <person name="Klenk H.P."/>
            <person name="Kyrpides N.C."/>
        </authorList>
    </citation>
    <scope>NUCLEOTIDE SEQUENCE [LARGE SCALE GENOMIC DNA]</scope>
    <source>
        <strain evidence="3">DSM 17132 / JCM 16389 / KACC 11308 / NBRC 106382 / 4M15</strain>
    </source>
</reference>
<keyword evidence="2" id="KW-0540">Nuclease</keyword>
<dbReference type="InterPro" id="IPR002711">
    <property type="entry name" value="HNH"/>
</dbReference>
<dbReference type="Proteomes" id="UP000007435">
    <property type="component" value="Chromosome"/>
</dbReference>
<dbReference type="CDD" id="cd00085">
    <property type="entry name" value="HNHc"/>
    <property type="match status" value="1"/>
</dbReference>
<dbReference type="KEGG" id="lby:Lbys_0131"/>
<dbReference type="HOGENOM" id="CLU_956151_0_0_10"/>
<name>E4RSS7_LEAB4</name>
<dbReference type="AlphaFoldDB" id="E4RSS7"/>
<reference key="1">
    <citation type="submission" date="2010-11" db="EMBL/GenBank/DDBJ databases">
        <title>The complete genome of Leadbetterella byssophila DSM 17132.</title>
        <authorList>
            <consortium name="US DOE Joint Genome Institute (JGI-PGF)"/>
            <person name="Lucas S."/>
            <person name="Copeland A."/>
            <person name="Lapidus A."/>
            <person name="Glavina del Rio T."/>
            <person name="Dalin E."/>
            <person name="Tice H."/>
            <person name="Bruce D."/>
            <person name="Goodwin L."/>
            <person name="Pitluck S."/>
            <person name="Kyrpides N."/>
            <person name="Mavromatis K."/>
            <person name="Ivanova N."/>
            <person name="Teshima H."/>
            <person name="Brettin T."/>
            <person name="Detter J.C."/>
            <person name="Han C."/>
            <person name="Tapia R."/>
            <person name="Land M."/>
            <person name="Hauser L."/>
            <person name="Markowitz V."/>
            <person name="Cheng J.-F."/>
            <person name="Hugenholtz P."/>
            <person name="Woyke T."/>
            <person name="Wu D."/>
            <person name="Tindall B."/>
            <person name="Pomrenke H.G."/>
            <person name="Brambilla E."/>
            <person name="Klenk H.-P."/>
            <person name="Eisen J.A."/>
        </authorList>
    </citation>
    <scope>NUCLEOTIDE SEQUENCE [LARGE SCALE GENOMIC DNA]</scope>
    <source>
        <strain>DSM 17132</strain>
    </source>
</reference>
<accession>E4RSS7</accession>
<dbReference type="eggNOG" id="COG3183">
    <property type="taxonomic scope" value="Bacteria"/>
</dbReference>
<dbReference type="OrthoDB" id="9779761at2"/>